<organism evidence="2 3">
    <name type="scientific">Ensete ventricosum</name>
    <name type="common">Abyssinian banana</name>
    <name type="synonym">Musa ensete</name>
    <dbReference type="NCBI Taxonomy" id="4639"/>
    <lineage>
        <taxon>Eukaryota</taxon>
        <taxon>Viridiplantae</taxon>
        <taxon>Streptophyta</taxon>
        <taxon>Embryophyta</taxon>
        <taxon>Tracheophyta</taxon>
        <taxon>Spermatophyta</taxon>
        <taxon>Magnoliopsida</taxon>
        <taxon>Liliopsida</taxon>
        <taxon>Zingiberales</taxon>
        <taxon>Musaceae</taxon>
        <taxon>Ensete</taxon>
    </lineage>
</organism>
<name>A0A426YRB8_ENSVE</name>
<evidence type="ECO:0000313" key="3">
    <source>
        <dbReference type="Proteomes" id="UP000287651"/>
    </source>
</evidence>
<evidence type="ECO:0000313" key="2">
    <source>
        <dbReference type="EMBL" id="RRT54242.1"/>
    </source>
</evidence>
<comment type="caution">
    <text evidence="2">The sequence shown here is derived from an EMBL/GenBank/DDBJ whole genome shotgun (WGS) entry which is preliminary data.</text>
</comment>
<feature type="compositionally biased region" description="Basic and acidic residues" evidence="1">
    <location>
        <begin position="1"/>
        <end position="11"/>
    </location>
</feature>
<dbReference type="AlphaFoldDB" id="A0A426YRB8"/>
<accession>A0A426YRB8</accession>
<feature type="region of interest" description="Disordered" evidence="1">
    <location>
        <begin position="1"/>
        <end position="146"/>
    </location>
</feature>
<gene>
    <name evidence="2" type="ORF">B296_00015289</name>
</gene>
<dbReference type="Proteomes" id="UP000287651">
    <property type="component" value="Unassembled WGS sequence"/>
</dbReference>
<reference evidence="2 3" key="1">
    <citation type="journal article" date="2014" name="Agronomy (Basel)">
        <title>A Draft Genome Sequence for Ensete ventricosum, the Drought-Tolerant Tree Against Hunger.</title>
        <authorList>
            <person name="Harrison J."/>
            <person name="Moore K.A."/>
            <person name="Paszkiewicz K."/>
            <person name="Jones T."/>
            <person name="Grant M."/>
            <person name="Ambacheew D."/>
            <person name="Muzemil S."/>
            <person name="Studholme D.J."/>
        </authorList>
    </citation>
    <scope>NUCLEOTIDE SEQUENCE [LARGE SCALE GENOMIC DNA]</scope>
</reference>
<feature type="non-terminal residue" evidence="2">
    <location>
        <position position="1"/>
    </location>
</feature>
<feature type="compositionally biased region" description="Polar residues" evidence="1">
    <location>
        <begin position="18"/>
        <end position="28"/>
    </location>
</feature>
<feature type="compositionally biased region" description="Basic and acidic residues" evidence="1">
    <location>
        <begin position="117"/>
        <end position="132"/>
    </location>
</feature>
<evidence type="ECO:0000256" key="1">
    <source>
        <dbReference type="SAM" id="MobiDB-lite"/>
    </source>
</evidence>
<dbReference type="EMBL" id="AMZH03010702">
    <property type="protein sequence ID" value="RRT54242.1"/>
    <property type="molecule type" value="Genomic_DNA"/>
</dbReference>
<protein>
    <submittedName>
        <fullName evidence="2">Uncharacterized protein</fullName>
    </submittedName>
</protein>
<sequence length="163" mass="17099">IQHVDTAREEDACPPSSSPSGSEIQGYTISLGGDWLRPGPARKGGQRRSQGVVAARGHGRLRPAQLQGARKGLPPASSLVANRGSDSSRRGGCPLAGRLPAGKGSRRLRRGSDSGGEGERGVRASFGEKDDPAPMNLENSKDYPYCGDDSGTHDAMVGDYDAW</sequence>
<proteinExistence type="predicted"/>